<name>A0A9Q8SEP8_9PEZI</name>
<keyword evidence="2" id="KW-1185">Reference proteome</keyword>
<dbReference type="GeneID" id="73335837"/>
<dbReference type="KEGG" id="clup:CLUP02_01790"/>
<organism evidence="1 2">
    <name type="scientific">Colletotrichum lupini</name>
    <dbReference type="NCBI Taxonomy" id="145971"/>
    <lineage>
        <taxon>Eukaryota</taxon>
        <taxon>Fungi</taxon>
        <taxon>Dikarya</taxon>
        <taxon>Ascomycota</taxon>
        <taxon>Pezizomycotina</taxon>
        <taxon>Sordariomycetes</taxon>
        <taxon>Hypocreomycetidae</taxon>
        <taxon>Glomerellales</taxon>
        <taxon>Glomerellaceae</taxon>
        <taxon>Colletotrichum</taxon>
        <taxon>Colletotrichum acutatum species complex</taxon>
    </lineage>
</organism>
<evidence type="ECO:0000313" key="2">
    <source>
        <dbReference type="Proteomes" id="UP000830671"/>
    </source>
</evidence>
<evidence type="ECO:0000313" key="1">
    <source>
        <dbReference type="EMBL" id="UQC75137.1"/>
    </source>
</evidence>
<dbReference type="Proteomes" id="UP000830671">
    <property type="component" value="Chromosome 1"/>
</dbReference>
<protein>
    <submittedName>
        <fullName evidence="1">Uncharacterized protein</fullName>
    </submittedName>
</protein>
<dbReference type="AlphaFoldDB" id="A0A9Q8SEP8"/>
<proteinExistence type="predicted"/>
<accession>A0A9Q8SEP8</accession>
<reference evidence="1" key="1">
    <citation type="journal article" date="2021" name="Mol. Plant Microbe Interact.">
        <title>Complete Genome Sequence of the Plant-Pathogenic Fungus Colletotrichum lupini.</title>
        <authorList>
            <person name="Baroncelli R."/>
            <person name="Pensec F."/>
            <person name="Da Lio D."/>
            <person name="Boufleur T."/>
            <person name="Vicente I."/>
            <person name="Sarrocco S."/>
            <person name="Picot A."/>
            <person name="Baraldi E."/>
            <person name="Sukno S."/>
            <person name="Thon M."/>
            <person name="Le Floch G."/>
        </authorList>
    </citation>
    <scope>NUCLEOTIDE SEQUENCE</scope>
    <source>
        <strain evidence="1">IMI 504893</strain>
    </source>
</reference>
<gene>
    <name evidence="1" type="ORF">CLUP02_01790</name>
</gene>
<dbReference type="RefSeq" id="XP_049136784.1">
    <property type="nucleotide sequence ID" value="XM_049280827.1"/>
</dbReference>
<dbReference type="EMBL" id="CP019471">
    <property type="protein sequence ID" value="UQC75137.1"/>
    <property type="molecule type" value="Genomic_DNA"/>
</dbReference>
<sequence length="189" mass="21183">MHQSPFAKMDRKEPPQVPTFICQRICSSEELSKCGLAVMITGFNEDAVVFAATGYIIGAFAFPADRPLVKMEVANTAVTVADEVDKLNSSTSRLPFSISVSKATIRLPPSDPTTSWTTDNLGQFRGRVRLRLNPLFHILGEEFRWTFSWRRGGTEGCVRDGTMSVREHSVDFSFNIDSTMEYFFTIARV</sequence>